<accession>A0AC61MQQ8</accession>
<organism evidence="1 2">
    <name type="scientific">Miniphocaeibacter halophilus</name>
    <dbReference type="NCBI Taxonomy" id="2931922"/>
    <lineage>
        <taxon>Bacteria</taxon>
        <taxon>Bacillati</taxon>
        <taxon>Bacillota</taxon>
        <taxon>Tissierellia</taxon>
        <taxon>Tissierellales</taxon>
        <taxon>Peptoniphilaceae</taxon>
        <taxon>Miniphocaeibacter</taxon>
    </lineage>
</organism>
<reference evidence="1 2" key="1">
    <citation type="journal article" date="2022" name="Int. J. Syst. Evol. Microbiol.">
        <title>Miniphocaeibacter halophilus sp. nov., an ammonium-tolerant acetate-producing bacterium isolated from a biogas system.</title>
        <authorList>
            <person name="Schnurer A."/>
            <person name="Singh A."/>
            <person name="Bi S."/>
            <person name="Qiao W."/>
            <person name="Westerholm M."/>
        </authorList>
    </citation>
    <scope>NUCLEOTIDE SEQUENCE [LARGE SCALE GENOMIC DNA]</scope>
    <source>
        <strain evidence="1 2">AMB_01</strain>
    </source>
</reference>
<protein>
    <submittedName>
        <fullName evidence="1">TDT family transporter</fullName>
    </submittedName>
</protein>
<name>A0AC61MQQ8_9FIRM</name>
<evidence type="ECO:0000313" key="1">
    <source>
        <dbReference type="EMBL" id="QQK07942.1"/>
    </source>
</evidence>
<sequence>MLKKMPTVISGLMLALAALGNLLQSYSENIRLLFGFLSLIIFVLLTLKIIFNFKDFKEEMNNPIVASVIPTYSMTIMLLSGYLKGFVGNTANIFWYFGVFLHIFFIIYFTVKFVFKFELKNVFASWFIVYVGIVVASVTGKAFNEQIGKIAFVFGLISYIILLFIVLKRIKNIEIPEPALPTKIILAAPGSLCLAGYMSIYDNKNIYLTIGLLILSQIIYFCILFLLTKMLKLKFYPSYSAFTFPLVISAIALKLSVGFLINQGFNLGILKYLVIFETTIATLIVLYVLFRYINFIFKTKKHRLKNSP</sequence>
<keyword evidence="2" id="KW-1185">Reference proteome</keyword>
<dbReference type="EMBL" id="CP066744">
    <property type="protein sequence ID" value="QQK07942.1"/>
    <property type="molecule type" value="Genomic_DNA"/>
</dbReference>
<dbReference type="Proteomes" id="UP000595814">
    <property type="component" value="Chromosome"/>
</dbReference>
<proteinExistence type="predicted"/>
<evidence type="ECO:0000313" key="2">
    <source>
        <dbReference type="Proteomes" id="UP000595814"/>
    </source>
</evidence>
<gene>
    <name evidence="1" type="ORF">JFY71_11865</name>
</gene>